<organism evidence="2 3">
    <name type="scientific">Suicoccus acidiformans</name>
    <dbReference type="NCBI Taxonomy" id="2036206"/>
    <lineage>
        <taxon>Bacteria</taxon>
        <taxon>Bacillati</taxon>
        <taxon>Bacillota</taxon>
        <taxon>Bacilli</taxon>
        <taxon>Lactobacillales</taxon>
        <taxon>Aerococcaceae</taxon>
        <taxon>Suicoccus</taxon>
    </lineage>
</organism>
<dbReference type="InterPro" id="IPR011009">
    <property type="entry name" value="Kinase-like_dom_sf"/>
</dbReference>
<dbReference type="EMBL" id="CP023434">
    <property type="protein sequence ID" value="AXY26366.1"/>
    <property type="molecule type" value="Genomic_DNA"/>
</dbReference>
<name>A0A347WMQ9_9LACT</name>
<evidence type="ECO:0000313" key="2">
    <source>
        <dbReference type="EMBL" id="AXY26366.1"/>
    </source>
</evidence>
<dbReference type="PANTHER" id="PTHR12149">
    <property type="entry name" value="FRUCTOSAMINE 3 KINASE-RELATED PROTEIN"/>
    <property type="match status" value="1"/>
</dbReference>
<dbReference type="PANTHER" id="PTHR12149:SF8">
    <property type="entry name" value="PROTEIN-RIBULOSAMINE 3-KINASE"/>
    <property type="match status" value="1"/>
</dbReference>
<gene>
    <name evidence="2" type="ORF">CL176_10380</name>
</gene>
<dbReference type="Pfam" id="PF03881">
    <property type="entry name" value="Fructosamin_kin"/>
    <property type="match status" value="1"/>
</dbReference>
<dbReference type="Gene3D" id="3.90.1200.10">
    <property type="match status" value="1"/>
</dbReference>
<dbReference type="AlphaFoldDB" id="A0A347WMQ9"/>
<dbReference type="PIRSF" id="PIRSF006221">
    <property type="entry name" value="Ketosamine-3-kinase"/>
    <property type="match status" value="1"/>
</dbReference>
<reference evidence="2 3" key="1">
    <citation type="submission" date="2017-09" db="EMBL/GenBank/DDBJ databases">
        <title>Complete genome sequence of Oxytococcus suis strain ZY16052.</title>
        <authorList>
            <person name="Li F."/>
        </authorList>
    </citation>
    <scope>NUCLEOTIDE SEQUENCE [LARGE SCALE GENOMIC DNA]</scope>
    <source>
        <strain evidence="2 3">ZY16052</strain>
    </source>
</reference>
<dbReference type="Gene3D" id="3.30.200.20">
    <property type="entry name" value="Phosphorylase Kinase, domain 1"/>
    <property type="match status" value="1"/>
</dbReference>
<keyword evidence="3" id="KW-1185">Reference proteome</keyword>
<protein>
    <submittedName>
        <fullName evidence="2">Fructosamine kinase</fullName>
    </submittedName>
</protein>
<dbReference type="InterPro" id="IPR016477">
    <property type="entry name" value="Fructo-/Ketosamine-3-kinase"/>
</dbReference>
<sequence length="291" mass="33177">MHEARWFKELPVDGIQRIQRVAGGDVNQAYQVETASKKYFLLNQPGQTAAFYDNEVEGLRAMHQAGVRVPEVIGQGELDGTAYLLLEFLAESYQGDHHALGEMVARLHAAQSPTGKYGFNTDYRGSAIAFSNAWTDTWPALFLNQRMDPLAEALVQKGLWSQTDYNLYLKVREVMERDLMQHQSKPGLLHGDLWSGNYMFLTDGSPALFDPASFYGDREFDLAITTVFGGFSPAFYEAYCDNYPLEPDYSYRLPFYRLYLLMVHLLKFGNSYRQSVEHEQERILAGEAYTI</sequence>
<evidence type="ECO:0000256" key="1">
    <source>
        <dbReference type="PIRNR" id="PIRNR006221"/>
    </source>
</evidence>
<evidence type="ECO:0000313" key="3">
    <source>
        <dbReference type="Proteomes" id="UP000263232"/>
    </source>
</evidence>
<dbReference type="GO" id="GO:0016301">
    <property type="term" value="F:kinase activity"/>
    <property type="evidence" value="ECO:0007669"/>
    <property type="project" value="UniProtKB-UniRule"/>
</dbReference>
<proteinExistence type="inferred from homology"/>
<dbReference type="KEGG" id="abae:CL176_10380"/>
<dbReference type="SUPFAM" id="SSF56112">
    <property type="entry name" value="Protein kinase-like (PK-like)"/>
    <property type="match status" value="1"/>
</dbReference>
<dbReference type="OrthoDB" id="5291879at2"/>
<dbReference type="RefSeq" id="WP_118991225.1">
    <property type="nucleotide sequence ID" value="NZ_CP023434.1"/>
</dbReference>
<keyword evidence="1 2" id="KW-0418">Kinase</keyword>
<comment type="similarity">
    <text evidence="1">Belongs to the fructosamine kinase family.</text>
</comment>
<accession>A0A347WMQ9</accession>
<dbReference type="Proteomes" id="UP000263232">
    <property type="component" value="Chromosome"/>
</dbReference>
<keyword evidence="1" id="KW-0808">Transferase</keyword>